<accession>A0A7X4LHC8</accession>
<dbReference type="Proteomes" id="UP000462621">
    <property type="component" value="Unassembled WGS sequence"/>
</dbReference>
<comment type="caution">
    <text evidence="3">The sequence shown here is derived from an EMBL/GenBank/DDBJ whole genome shotgun (WGS) entry which is preliminary data.</text>
</comment>
<evidence type="ECO:0000313" key="4">
    <source>
        <dbReference type="Proteomes" id="UP000462621"/>
    </source>
</evidence>
<dbReference type="AlphaFoldDB" id="A0A7X4LHC8"/>
<evidence type="ECO:0000256" key="2">
    <source>
        <dbReference type="SAM" id="Phobius"/>
    </source>
</evidence>
<feature type="region of interest" description="Disordered" evidence="1">
    <location>
        <begin position="1"/>
        <end position="20"/>
    </location>
</feature>
<reference evidence="3 4" key="1">
    <citation type="submission" date="2019-10" db="EMBL/GenBank/DDBJ databases">
        <title>Vibrio sp. nov. isolated from a shrimp pond.</title>
        <authorList>
            <person name="Gomez-Gil B."/>
            <person name="Enciso-Ibarra J."/>
            <person name="Enciso-Ibarra K."/>
            <person name="Bolan-Mejia C."/>
        </authorList>
    </citation>
    <scope>NUCLEOTIDE SEQUENCE [LARGE SCALE GENOMIC DNA]</scope>
    <source>
        <strain evidence="3 4">CAIM 722</strain>
    </source>
</reference>
<evidence type="ECO:0000256" key="1">
    <source>
        <dbReference type="SAM" id="MobiDB-lite"/>
    </source>
</evidence>
<keyword evidence="2" id="KW-1133">Transmembrane helix</keyword>
<feature type="transmembrane region" description="Helical" evidence="2">
    <location>
        <begin position="78"/>
        <end position="97"/>
    </location>
</feature>
<protein>
    <recommendedName>
        <fullName evidence="5">Transmembrane protein</fullName>
    </recommendedName>
</protein>
<dbReference type="RefSeq" id="WP_161153279.1">
    <property type="nucleotide sequence ID" value="NZ_WEKT01000002.1"/>
</dbReference>
<evidence type="ECO:0008006" key="5">
    <source>
        <dbReference type="Google" id="ProtNLM"/>
    </source>
</evidence>
<dbReference type="EMBL" id="WEKT01000002">
    <property type="protein sequence ID" value="MZI91968.1"/>
    <property type="molecule type" value="Genomic_DNA"/>
</dbReference>
<keyword evidence="4" id="KW-1185">Reference proteome</keyword>
<organism evidence="3 4">
    <name type="scientific">Vibrio eleionomae</name>
    <dbReference type="NCBI Taxonomy" id="2653505"/>
    <lineage>
        <taxon>Bacteria</taxon>
        <taxon>Pseudomonadati</taxon>
        <taxon>Pseudomonadota</taxon>
        <taxon>Gammaproteobacteria</taxon>
        <taxon>Vibrionales</taxon>
        <taxon>Vibrionaceae</taxon>
        <taxon>Vibrio</taxon>
    </lineage>
</organism>
<feature type="region of interest" description="Disordered" evidence="1">
    <location>
        <begin position="44"/>
        <end position="68"/>
    </location>
</feature>
<sequence>MPNIKNRAPKPHVYNPDEDLTNEQLHRFMETAKKAEKRHELEHMVHEQEERLSSLEQAEHHPMAPISPQEVERRTRSYLWRFVGWFVVFCVLCVVFVTM</sequence>
<keyword evidence="2" id="KW-0812">Transmembrane</keyword>
<proteinExistence type="predicted"/>
<evidence type="ECO:0000313" key="3">
    <source>
        <dbReference type="EMBL" id="MZI91968.1"/>
    </source>
</evidence>
<gene>
    <name evidence="3" type="ORF">F9817_01960</name>
</gene>
<keyword evidence="2" id="KW-0472">Membrane</keyword>
<name>A0A7X4LHC8_9VIBR</name>
<feature type="compositionally biased region" description="Basic and acidic residues" evidence="1">
    <location>
        <begin position="44"/>
        <end position="62"/>
    </location>
</feature>